<dbReference type="InterPro" id="IPR051533">
    <property type="entry name" value="WaaL-like"/>
</dbReference>
<evidence type="ECO:0000256" key="3">
    <source>
        <dbReference type="ARBA" id="ARBA00022989"/>
    </source>
</evidence>
<comment type="caution">
    <text evidence="7">The sequence shown here is derived from an EMBL/GenBank/DDBJ whole genome shotgun (WGS) entry which is preliminary data.</text>
</comment>
<dbReference type="PANTHER" id="PTHR37422:SF13">
    <property type="entry name" value="LIPOPOLYSACCHARIDE BIOSYNTHESIS PROTEIN PA4999-RELATED"/>
    <property type="match status" value="1"/>
</dbReference>
<evidence type="ECO:0000256" key="5">
    <source>
        <dbReference type="SAM" id="Phobius"/>
    </source>
</evidence>
<dbReference type="Proteomes" id="UP000053464">
    <property type="component" value="Unassembled WGS sequence"/>
</dbReference>
<feature type="domain" description="O-antigen ligase-related" evidence="6">
    <location>
        <begin position="152"/>
        <end position="304"/>
    </location>
</feature>
<feature type="transmembrane region" description="Helical" evidence="5">
    <location>
        <begin position="328"/>
        <end position="347"/>
    </location>
</feature>
<proteinExistence type="predicted"/>
<feature type="transmembrane region" description="Helical" evidence="5">
    <location>
        <begin position="168"/>
        <end position="187"/>
    </location>
</feature>
<dbReference type="GO" id="GO:0016020">
    <property type="term" value="C:membrane"/>
    <property type="evidence" value="ECO:0007669"/>
    <property type="project" value="UniProtKB-SubCell"/>
</dbReference>
<keyword evidence="2 5" id="KW-0812">Transmembrane</keyword>
<dbReference type="InterPro" id="IPR007016">
    <property type="entry name" value="O-antigen_ligase-rel_domated"/>
</dbReference>
<keyword evidence="8" id="KW-1185">Reference proteome</keyword>
<evidence type="ECO:0000313" key="8">
    <source>
        <dbReference type="Proteomes" id="UP000053464"/>
    </source>
</evidence>
<name>A0A0G9N2D6_9SPHN</name>
<dbReference type="EMBL" id="LBHB01000001">
    <property type="protein sequence ID" value="KLE35688.1"/>
    <property type="molecule type" value="Genomic_DNA"/>
</dbReference>
<protein>
    <recommendedName>
        <fullName evidence="6">O-antigen ligase-related domain-containing protein</fullName>
    </recommendedName>
</protein>
<feature type="transmembrane region" description="Helical" evidence="5">
    <location>
        <begin position="120"/>
        <end position="138"/>
    </location>
</feature>
<feature type="transmembrane region" description="Helical" evidence="5">
    <location>
        <begin position="297"/>
        <end position="316"/>
    </location>
</feature>
<evidence type="ECO:0000259" key="6">
    <source>
        <dbReference type="Pfam" id="PF04932"/>
    </source>
</evidence>
<feature type="transmembrane region" description="Helical" evidence="5">
    <location>
        <begin position="353"/>
        <end position="373"/>
    </location>
</feature>
<feature type="transmembrane region" description="Helical" evidence="5">
    <location>
        <begin position="74"/>
        <end position="92"/>
    </location>
</feature>
<feature type="transmembrane region" description="Helical" evidence="5">
    <location>
        <begin position="145"/>
        <end position="162"/>
    </location>
</feature>
<evidence type="ECO:0000256" key="1">
    <source>
        <dbReference type="ARBA" id="ARBA00004141"/>
    </source>
</evidence>
<keyword evidence="3 5" id="KW-1133">Transmembrane helix</keyword>
<evidence type="ECO:0000256" key="2">
    <source>
        <dbReference type="ARBA" id="ARBA00022692"/>
    </source>
</evidence>
<dbReference type="Pfam" id="PF04932">
    <property type="entry name" value="Wzy_C"/>
    <property type="match status" value="1"/>
</dbReference>
<evidence type="ECO:0000256" key="4">
    <source>
        <dbReference type="ARBA" id="ARBA00023136"/>
    </source>
</evidence>
<feature type="transmembrane region" description="Helical" evidence="5">
    <location>
        <begin position="199"/>
        <end position="221"/>
    </location>
</feature>
<sequence>MQLIPLPHSVWSALAGRDVIAEADAAAGLGAISRPITLSPLRTMNSLASLVVPLATLLLLALLDKDGWAKVRKVIFVAGIASALLGIAQLALRGSSGLYLYEITNADSAVGLFSNRNHNALFLNIALLFGVFELERAYERKAKGALGLVLVGLAILAVSILLNASRAGLILLALTGLVVVVRLVVRARAVPGKAKSRRGLVVAAAMLGLAALAVMALFAMADSIPALNRLFAQSLDDEQRIETLPTVLALARANMVLGVGFGAFEQAFRAVEPWDWLSPHYLNQAHNDWLQIVIEGGLPGVAIALVAAVLAGAVAVRTWREGRADGRFAAVTDPRWLGLLTLLMIALHSAVDYPLRTPSIMLTAAVAAGLLAYRGPRRTG</sequence>
<reference evidence="7 8" key="1">
    <citation type="submission" date="2015-04" db="EMBL/GenBank/DDBJ databases">
        <title>The draft genome sequence of Erythrobacter luteus KA37.</title>
        <authorList>
            <person name="Zhuang L."/>
            <person name="Liu Y."/>
            <person name="Shao Z."/>
        </authorList>
    </citation>
    <scope>NUCLEOTIDE SEQUENCE [LARGE SCALE GENOMIC DNA]</scope>
    <source>
        <strain evidence="7 8">KA37</strain>
    </source>
</reference>
<feature type="transmembrane region" description="Helical" evidence="5">
    <location>
        <begin position="43"/>
        <end position="62"/>
    </location>
</feature>
<keyword evidence="4 5" id="KW-0472">Membrane</keyword>
<organism evidence="7 8">
    <name type="scientific">Aurantiacibacter luteus</name>
    <dbReference type="NCBI Taxonomy" id="1581420"/>
    <lineage>
        <taxon>Bacteria</taxon>
        <taxon>Pseudomonadati</taxon>
        <taxon>Pseudomonadota</taxon>
        <taxon>Alphaproteobacteria</taxon>
        <taxon>Sphingomonadales</taxon>
        <taxon>Erythrobacteraceae</taxon>
        <taxon>Aurantiacibacter</taxon>
    </lineage>
</organism>
<evidence type="ECO:0000313" key="7">
    <source>
        <dbReference type="EMBL" id="KLE35688.1"/>
    </source>
</evidence>
<dbReference type="STRING" id="1581420.AAW00_04640"/>
<dbReference type="PANTHER" id="PTHR37422">
    <property type="entry name" value="TEICHURONIC ACID BIOSYNTHESIS PROTEIN TUAE"/>
    <property type="match status" value="1"/>
</dbReference>
<accession>A0A0G9N2D6</accession>
<dbReference type="AlphaFoldDB" id="A0A0G9N2D6"/>
<gene>
    <name evidence="7" type="ORF">AAW00_04640</name>
</gene>
<dbReference type="PATRIC" id="fig|1581420.6.peg.935"/>
<comment type="subcellular location">
    <subcellularLocation>
        <location evidence="1">Membrane</location>
        <topology evidence="1">Multi-pass membrane protein</topology>
    </subcellularLocation>
</comment>